<dbReference type="PATRIC" id="fig|505341.3.peg.1219"/>
<evidence type="ECO:0000256" key="2">
    <source>
        <dbReference type="ARBA" id="ARBA00022525"/>
    </source>
</evidence>
<dbReference type="GO" id="GO:0005576">
    <property type="term" value="C:extracellular region"/>
    <property type="evidence" value="ECO:0007669"/>
    <property type="project" value="UniProtKB-SubCell"/>
</dbReference>
<dbReference type="Proteomes" id="UP000092649">
    <property type="component" value="Unassembled WGS sequence"/>
</dbReference>
<dbReference type="PANTHER" id="PTHR15427:SF43">
    <property type="entry name" value="COMPLEMENT COMPONENT 1, Q SUBCOMPONENT, B CHAIN PRECURSOR"/>
    <property type="match status" value="1"/>
</dbReference>
<dbReference type="PANTHER" id="PTHR15427">
    <property type="entry name" value="EMILIN ELASTIN MICROFIBRIL INTERFACE-LOCATED PROTEIN ELASTIN MICROFIBRIL INTERFACER"/>
    <property type="match status" value="1"/>
</dbReference>
<feature type="domain" description="Trimeric autotransporter adhesin YadA-like stalk" evidence="5">
    <location>
        <begin position="1095"/>
        <end position="1129"/>
    </location>
</feature>
<feature type="domain" description="Trimeric autotransporter adhesin YadA-like head" evidence="4">
    <location>
        <begin position="1316"/>
        <end position="1338"/>
    </location>
</feature>
<evidence type="ECO:0000256" key="1">
    <source>
        <dbReference type="ARBA" id="ARBA00004613"/>
    </source>
</evidence>
<dbReference type="InterPro" id="IPR011049">
    <property type="entry name" value="Serralysin-like_metalloprot_C"/>
</dbReference>
<feature type="domain" description="Trimeric autotransporter adhesin YadA-like stalk" evidence="5">
    <location>
        <begin position="1544"/>
        <end position="1588"/>
    </location>
</feature>
<dbReference type="Pfam" id="PF05662">
    <property type="entry name" value="YadA_stalk"/>
    <property type="match status" value="3"/>
</dbReference>
<feature type="region of interest" description="Disordered" evidence="3">
    <location>
        <begin position="1810"/>
        <end position="1848"/>
    </location>
</feature>
<feature type="domain" description="Trimeric autotransporter adhesin YadA-like head" evidence="4">
    <location>
        <begin position="389"/>
        <end position="413"/>
    </location>
</feature>
<feature type="domain" description="Trimeric autotransporter adhesin YadA-like head" evidence="4">
    <location>
        <begin position="431"/>
        <end position="454"/>
    </location>
</feature>
<gene>
    <name evidence="7" type="ORF">QS62_06070</name>
</gene>
<dbReference type="CDD" id="cd12820">
    <property type="entry name" value="LbR_YadA-like"/>
    <property type="match status" value="3"/>
</dbReference>
<dbReference type="RefSeq" id="WP_082966142.1">
    <property type="nucleotide sequence ID" value="NZ_JTJL01000023.1"/>
</dbReference>
<feature type="domain" description="Trimeric autotransporter adhesin YadA-like head" evidence="4">
    <location>
        <begin position="623"/>
        <end position="645"/>
    </location>
</feature>
<evidence type="ECO:0000313" key="7">
    <source>
        <dbReference type="EMBL" id="OBW94509.1"/>
    </source>
</evidence>
<dbReference type="GO" id="GO:0019867">
    <property type="term" value="C:outer membrane"/>
    <property type="evidence" value="ECO:0007669"/>
    <property type="project" value="InterPro"/>
</dbReference>
<keyword evidence="2" id="KW-0964">Secreted</keyword>
<feature type="domain" description="Trimeric autotransporter adhesin YadA-like stalk" evidence="5">
    <location>
        <begin position="2769"/>
        <end position="2807"/>
    </location>
</feature>
<feature type="domain" description="Trimeric autotransporter adhesin YadA-like head" evidence="4">
    <location>
        <begin position="650"/>
        <end position="671"/>
    </location>
</feature>
<organism evidence="7 8">
    <name type="scientific">Gallibacterium salpingitidis</name>
    <dbReference type="NCBI Taxonomy" id="505341"/>
    <lineage>
        <taxon>Bacteria</taxon>
        <taxon>Pseudomonadati</taxon>
        <taxon>Pseudomonadota</taxon>
        <taxon>Gammaproteobacteria</taxon>
        <taxon>Pasteurellales</taxon>
        <taxon>Pasteurellaceae</taxon>
        <taxon>Gallibacterium</taxon>
    </lineage>
</organism>
<feature type="domain" description="Trimeric autotransporter adhesin YadA-like head" evidence="4">
    <location>
        <begin position="359"/>
        <end position="384"/>
    </location>
</feature>
<dbReference type="InterPro" id="IPR008635">
    <property type="entry name" value="Coiled_stalk_dom"/>
</dbReference>
<dbReference type="Gene3D" id="2.150.10.10">
    <property type="entry name" value="Serralysin-like metalloprotease, C-terminal"/>
    <property type="match status" value="6"/>
</dbReference>
<dbReference type="InterPro" id="IPR050392">
    <property type="entry name" value="Collagen/C1q_domain"/>
</dbReference>
<evidence type="ECO:0000259" key="5">
    <source>
        <dbReference type="Pfam" id="PF05662"/>
    </source>
</evidence>
<sequence length="3349" mass="349916">MNHIFRVIFDKTRGIFVAVSELTKSHGKEKSEKQQSRDVVTNMLGGGEFDSSLTSKNPTYFSSQNKKVKFFKLSPLAVTGLIAVGVVAPWTDAFAAYDSIDIDCGSIAPDDQMSGCTRNNTDNFKEYVIALNPLWNERNYMGTDTNKVGVVASYGIAVGVGAKAQSTGDIVFGTGAWSWQDNTLGGNGRTIVIGANDGANRTYARQAPFSVVIGSTAHIGEESDGDISTEYYTKSVLIGAGSSILANPYGLLSNRATSGQGVVIGSSSVGTSQATAVGNNVYAVGRSSIALGSDDVETYKNVITEYDVEHYFKQLYGNIDANGTIYGWKVAKSGSGSSATYTVGTGGDRGKTIYSPTLAQGDGSIAIGSRSLAYASGSTAVGTLAFALKKGSTAIGTETRSEGVGSIALGSNSYVFTDNSIAAGNRTQVLGTGSAAYGYSAFATGENSLAMGTRTYANTNITLTTEAKQSFNVDDTIGDAGRLENAAKSLLGIQSPNSNYSSTTYLQTLETVFSNDNLLKNFKANYADADKQRITDAELRAEVFANSATSEQKVELENLAKQKATEANDLDKDAWKKETYLDPARGEVIGKHDNLLKAYTLLVQNKKLLGVAKSTTDNTKDAKNAVAIGSFAMAVGDNSLALGRGTSALKDNALSVGTYAAANGKNAVAFGVAARALKDNSMALGTAAASNGEKTLAIGSGAVSYGDVSMVVGSLSNVRQGSQQVALLGSQSQAKGYDIFALGNNMRIVSLKDLNSLAQDLKNASDATAKENVKRNYGLTENIIAQGNLVTVGGNTRDSIVVGARSSLGRFYMENTPSDPYAETNIYKQITSTGVITDYTANTRIDCVAGCQWNDVNANIVNGIVLGTNSHLLNNSQDSMLLGTGSFMRGTDNILIGNNSRVIGFGLAESNNQSQTGSARNVVLGNKVVTSAGAKDSIAIGTESTIGNYSISFNGNVQSYSLALLVNGVITENSVDDINTVENTAGKYNIKEAMALGNRARVYNFAGAKPTGKSDADYYSSDDSFNSGYRAMAMGANARAYVRNSVALGVDSVTDYTLEQLKKKAWVPDPDKAIYSITSPQTGYVSIGSVGRERRLVNVAAGAEDTDAVTVAQLKELDIQVQDKIDSLGKVEELHFLSVNKAGNEAADGTSIANDQKLVQNYRDYVTKKSRYLTYRARKDINKETFDADALEKMKAEIEAIESANTTFKSLASNLNAISFSTNDDIAAVLRSIATAAETDGQQTPTQTIPTNELDASNYNNNTAKANGSIALGYKAAATTGVLTWKDDITPATFDNDVTKGGVQGIAIGVESAVNAKNAIALGTKAKARAENSISIGMENVVGNNKNVSGTGDKDIDGKQSGMYSIALGYSNKVTGSKSIAIGTGLTVKGSKSGAFGDPTSVDGDGSYSIGNGNQFSDYADDTMAMGNDNKVNAKQSVVLGNSNKLGYDGNTAKTPNENLQYIFVLGNGVTANADHSVYLGDKVAAIDKNDASRRSAGITDGYASFDYKYTPTGGSEKTITFSNFAGDTPVGVVTIGSTTEARRLQGVAAGLIASTSTDAINGSQLYSVISTLQSNIDDAAQAATDAAAEAAKNVGTVVYVDAEDNRLTKLDDGQFYTAEDAEKLAEAVYVTADQAKETTFSSNGAKAAGWYTKNSDGKYTAVREAPTAKTPVDLALVDEKGGVTGKISLKNVKENITNDALKAALVSDAKVIEKAKADYIAEDAASHTDASWEALDVVAKKSYIDTAANTALGALSDDDKVELAIDTLVAQRDNLNNAVAVKDLQVVAQAREITDGRVDNLEDKIGVGPINGVDGQDGADGRDLADGKGVPGANGHDGAAGRDGMDGTSLNAKVQGLRDGIAGTVVYTDKQGNRLLVENGQYYHTKLVTDAHLEKANDGLWYNEDYVTEDGQFDQAKYDAELQAAQEALKAAGAAEKAEKQAEVERITALRTGKSLKDLSTAGGDAQKVAATDVILSTVNADGTTTSPITLANLADNLQLQITEEDIQAQAMATYNADKTDEDKVTTYEALVAKLKAAAGDSPDEQAKAVTDALTRAKAALLEDSKKKALYASNTVGQLLNLDTNLDRAVTLKDLQTVALAGLTFAGDTGSVQRSLSQTLRIIGTVGYITTSASGDAISIDLVQSVKDKLANLADNANNTYVTKAAANADATVVYVDADGNRLTKLDDGKYYTETEKAKVSEAKYLTAAQVTELEKDKTLQGFAGKGWYKVDGTGKTYTKVEPTAAERDALALVDVNNTATDNEGKVKGLISLKNVKENIDRDAVKTKLATAAAEKDYKPGDHGDTPWESFADKEKLISTAKNNITDDQVTEQAIDDLVAQAGNLNNAVAVKDLQVIAIARELTEGRVDKLADKIGTGPINGVDGATGKDGQSIAGERGEKGDPGAQGIPGASGKDGATGLQGPAGHDGQNGTTFANKIQSLRDGVAGTVVYTDTEGNRLLAENGEYYKVDLVKGKVKANDGLWYDKEYVNLDGSLTDAAVKGNVKGQSLRDIAGGDDYKNSTNYVAAKDVILSTVNADGQTTSPITLANLADNLKVAAPTDAEADAKITDGFDRATDGLGLYDSLDALKEAAVGSGGAADAAKAKLAELRDKASKELKADRIHAVVEALLTQGTDLDHAVTLKDLQTVALEGLSFAGNNGETIRRSLSETLNIKGEGVNAEAAKTFESAAGNINVINTADDTLTIQLAKALTGISSITGEKTADDEDPNNGKAYTPAQITLTEGSTTKAGGEVTGTTLPQVNVNGAKVTGVADGDVSETSTDAITGKQLHALKDALGMNGADGASGADGRPGPAGKDGLDGKSILDKVEGLRDGIAGTVVYTTQDGERLVRAGDGKLYTQSDAQALATAHVKYLSQAEIDAIKEKNPSATGLEGAAAGWYAVNGNAYTATTPADSVSGVAEVAEQDAILSTVNADGTTTKPITLANLMDNLVLPSTGTLTDDEAAAKELFATAEGIEADNVNNAWSGLNATQQAQYLHQAKAAGLTAEKAQPLVTSLLGQSTNLDRAVTLSDLRTVAMAGLNFAGDNYGTDSTKLVRRSLSQTLNIKGTDGYVTTAAKASDDGEVLDTIQIDLADSIKNKLDNLSGDASNTYVNKLEAPVVYIDDQGNRMDNLKKLADGKFYSAENAATITNAKAVYLTQEKIDELKAGGANGLETAVPGWYTAKGEGANAVYNAYNDNALNGGKSPAAVALVDAQGDVSKLISLKNVKENLEGVAGHKADVNDAAVLEKAKADFAKDKGIAADQTEAINTAWKAATDEQTKYLTAAAKQLNDAAVEKAIDTLVAQRDNLNNAVAVKDLQVIAIARELTEGRVDKLADKIGTGPING</sequence>
<dbReference type="Gene3D" id="1.20.5.170">
    <property type="match status" value="1"/>
</dbReference>
<evidence type="ECO:0000259" key="6">
    <source>
        <dbReference type="Pfam" id="PF13018"/>
    </source>
</evidence>
<comment type="subcellular location">
    <subcellularLocation>
        <location evidence="1">Secreted</location>
    </subcellularLocation>
</comment>
<feature type="non-terminal residue" evidence="7">
    <location>
        <position position="3349"/>
    </location>
</feature>
<feature type="domain" description="Trimeric autotransporter adhesin YadA-like head" evidence="4">
    <location>
        <begin position="678"/>
        <end position="702"/>
    </location>
</feature>
<name>A0A1A7NZU2_9PAST</name>
<comment type="caution">
    <text evidence="7">The sequence shown here is derived from an EMBL/GenBank/DDBJ whole genome shotgun (WGS) entry which is preliminary data.</text>
</comment>
<dbReference type="Pfam" id="PF05658">
    <property type="entry name" value="YadA_head"/>
    <property type="match status" value="9"/>
</dbReference>
<dbReference type="SUPFAM" id="SSF101967">
    <property type="entry name" value="Adhesin YadA, collagen-binding domain"/>
    <property type="match status" value="5"/>
</dbReference>
<dbReference type="InterPro" id="IPR024973">
    <property type="entry name" value="ESPR"/>
</dbReference>
<feature type="region of interest" description="Disordered" evidence="3">
    <location>
        <begin position="2804"/>
        <end position="2823"/>
    </location>
</feature>
<feature type="domain" description="ESPR" evidence="6">
    <location>
        <begin position="1"/>
        <end position="41"/>
    </location>
</feature>
<evidence type="ECO:0000259" key="4">
    <source>
        <dbReference type="Pfam" id="PF05658"/>
    </source>
</evidence>
<evidence type="ECO:0000256" key="3">
    <source>
        <dbReference type="SAM" id="MobiDB-lite"/>
    </source>
</evidence>
<accession>A0A1A7NZU2</accession>
<dbReference type="EMBL" id="JTJL01000023">
    <property type="protein sequence ID" value="OBW94509.1"/>
    <property type="molecule type" value="Genomic_DNA"/>
</dbReference>
<reference evidence="7 8" key="1">
    <citation type="submission" date="2014-11" db="EMBL/GenBank/DDBJ databases">
        <title>Pan-genome of Gallibacterium spp.</title>
        <authorList>
            <person name="Kudirkiene E."/>
            <person name="Bojesen A.M."/>
        </authorList>
    </citation>
    <scope>NUCLEOTIDE SEQUENCE [LARGE SCALE GENOMIC DNA]</scope>
    <source>
        <strain evidence="7 8">F150</strain>
    </source>
</reference>
<dbReference type="InterPro" id="IPR008640">
    <property type="entry name" value="Adhesin_Head_dom"/>
</dbReference>
<feature type="region of interest" description="Disordered" evidence="3">
    <location>
        <begin position="2381"/>
        <end position="2433"/>
    </location>
</feature>
<feature type="domain" description="Trimeric autotransporter adhesin YadA-like head" evidence="4">
    <location>
        <begin position="1361"/>
        <end position="1385"/>
    </location>
</feature>
<dbReference type="Pfam" id="PF13018">
    <property type="entry name" value="ESPR"/>
    <property type="match status" value="1"/>
</dbReference>
<feature type="domain" description="Trimeric autotransporter adhesin YadA-like head" evidence="4">
    <location>
        <begin position="1027"/>
        <end position="1050"/>
    </location>
</feature>
<evidence type="ECO:0008006" key="9">
    <source>
        <dbReference type="Google" id="ProtNLM"/>
    </source>
</evidence>
<keyword evidence="8" id="KW-1185">Reference proteome</keyword>
<proteinExistence type="predicted"/>
<evidence type="ECO:0000313" key="8">
    <source>
        <dbReference type="Proteomes" id="UP000092649"/>
    </source>
</evidence>
<protein>
    <recommendedName>
        <fullName evidence="9">Autotransporter adhesin</fullName>
    </recommendedName>
</protein>